<evidence type="ECO:0000256" key="2">
    <source>
        <dbReference type="ARBA" id="ARBA00022723"/>
    </source>
</evidence>
<feature type="binding site" evidence="4">
    <location>
        <position position="151"/>
    </location>
    <ligand>
        <name>Fe cation</name>
        <dbReference type="ChEBI" id="CHEBI:24875"/>
    </ligand>
</feature>
<evidence type="ECO:0000256" key="3">
    <source>
        <dbReference type="ARBA" id="ARBA00022801"/>
    </source>
</evidence>
<gene>
    <name evidence="4 5" type="primary">def</name>
    <name evidence="5" type="ORF">PI23P_08615</name>
</gene>
<organism evidence="5 6">
    <name type="scientific">Polaribacter irgensii 23-P</name>
    <dbReference type="NCBI Taxonomy" id="313594"/>
    <lineage>
        <taxon>Bacteria</taxon>
        <taxon>Pseudomonadati</taxon>
        <taxon>Bacteroidota</taxon>
        <taxon>Flavobacteriia</taxon>
        <taxon>Flavobacteriales</taxon>
        <taxon>Flavobacteriaceae</taxon>
    </lineage>
</organism>
<dbReference type="Proteomes" id="UP000003053">
    <property type="component" value="Unassembled WGS sequence"/>
</dbReference>
<dbReference type="OrthoDB" id="9784988at2"/>
<comment type="catalytic activity">
    <reaction evidence="4">
        <text>N-terminal N-formyl-L-methionyl-[peptide] + H2O = N-terminal L-methionyl-[peptide] + formate</text>
        <dbReference type="Rhea" id="RHEA:24420"/>
        <dbReference type="Rhea" id="RHEA-COMP:10639"/>
        <dbReference type="Rhea" id="RHEA-COMP:10640"/>
        <dbReference type="ChEBI" id="CHEBI:15377"/>
        <dbReference type="ChEBI" id="CHEBI:15740"/>
        <dbReference type="ChEBI" id="CHEBI:49298"/>
        <dbReference type="ChEBI" id="CHEBI:64731"/>
        <dbReference type="EC" id="3.5.1.88"/>
    </reaction>
</comment>
<name>A4BZT2_9FLAO</name>
<evidence type="ECO:0000256" key="4">
    <source>
        <dbReference type="HAMAP-Rule" id="MF_00163"/>
    </source>
</evidence>
<comment type="function">
    <text evidence="4">Removes the formyl group from the N-terminal Met of newly synthesized proteins. Requires at least a dipeptide for an efficient rate of reaction. N-terminal L-methionine is a prerequisite for activity but the enzyme has broad specificity at other positions.</text>
</comment>
<evidence type="ECO:0000313" key="5">
    <source>
        <dbReference type="EMBL" id="EAR12675.1"/>
    </source>
</evidence>
<dbReference type="RefSeq" id="WP_004570343.1">
    <property type="nucleotide sequence ID" value="NZ_CH724148.1"/>
</dbReference>
<comment type="similarity">
    <text evidence="1 4">Belongs to the polypeptide deformylase family.</text>
</comment>
<dbReference type="Gene3D" id="3.90.45.10">
    <property type="entry name" value="Peptide deformylase"/>
    <property type="match status" value="1"/>
</dbReference>
<protein>
    <recommendedName>
        <fullName evidence="4">Peptide deformylase</fullName>
        <shortName evidence="4">PDF</shortName>
        <ecNumber evidence="4">3.5.1.88</ecNumber>
    </recommendedName>
    <alternativeName>
        <fullName evidence="4">Polypeptide deformylase</fullName>
    </alternativeName>
</protein>
<dbReference type="AlphaFoldDB" id="A4BZT2"/>
<dbReference type="SUPFAM" id="SSF56420">
    <property type="entry name" value="Peptide deformylase"/>
    <property type="match status" value="1"/>
</dbReference>
<dbReference type="PIRSF" id="PIRSF004749">
    <property type="entry name" value="Pep_def"/>
    <property type="match status" value="1"/>
</dbReference>
<keyword evidence="2 4" id="KW-0479">Metal-binding</keyword>
<accession>A4BZT2</accession>
<dbReference type="EMBL" id="AAOG01000002">
    <property type="protein sequence ID" value="EAR12675.1"/>
    <property type="molecule type" value="Genomic_DNA"/>
</dbReference>
<dbReference type="HOGENOM" id="CLU_061901_2_0_10"/>
<evidence type="ECO:0000313" key="6">
    <source>
        <dbReference type="Proteomes" id="UP000003053"/>
    </source>
</evidence>
<dbReference type="eggNOG" id="COG0242">
    <property type="taxonomic scope" value="Bacteria"/>
</dbReference>
<feature type="active site" evidence="4">
    <location>
        <position position="148"/>
    </location>
</feature>
<feature type="binding site" evidence="4">
    <location>
        <position position="105"/>
    </location>
    <ligand>
        <name>Fe cation</name>
        <dbReference type="ChEBI" id="CHEBI:24875"/>
    </ligand>
</feature>
<dbReference type="CDD" id="cd00487">
    <property type="entry name" value="Pep_deformylase"/>
    <property type="match status" value="1"/>
</dbReference>
<dbReference type="NCBIfam" id="TIGR00079">
    <property type="entry name" value="pept_deformyl"/>
    <property type="match status" value="1"/>
</dbReference>
<evidence type="ECO:0000256" key="1">
    <source>
        <dbReference type="ARBA" id="ARBA00010759"/>
    </source>
</evidence>
<sequence length="196" mass="22566">MILPIIAYGDPVLRKVSEDIPEDYPDLDKLIHNMRETMYNASGVGLAAPQIGKAIRLFLIDASPFAEDEELSEKDRNVLKTFNKVFINAQIIAEEGEEWVFNEGCLSIPDVREDVSRQPVIKIKYQDENFKKHFETLEGLAARVFQHEYDHIEGILFTDKLSTLKKRIIKKKLENISKGKIAADYRMRFPNLKKGK</sequence>
<dbReference type="Pfam" id="PF01327">
    <property type="entry name" value="Pep_deformylase"/>
    <property type="match status" value="1"/>
</dbReference>
<dbReference type="NCBIfam" id="NF001159">
    <property type="entry name" value="PRK00150.1-3"/>
    <property type="match status" value="1"/>
</dbReference>
<reference evidence="5 6" key="1">
    <citation type="submission" date="2006-02" db="EMBL/GenBank/DDBJ databases">
        <authorList>
            <person name="Murray A."/>
            <person name="Staley J."/>
            <person name="Ferriera S."/>
            <person name="Johnson J."/>
            <person name="Kravitz S."/>
            <person name="Halpern A."/>
            <person name="Remington K."/>
            <person name="Beeson K."/>
            <person name="Tran B."/>
            <person name="Rogers Y.-H."/>
            <person name="Friedman R."/>
            <person name="Venter J.C."/>
        </authorList>
    </citation>
    <scope>NUCLEOTIDE SEQUENCE [LARGE SCALE GENOMIC DNA]</scope>
    <source>
        <strain evidence="5 6">23-P</strain>
    </source>
</reference>
<dbReference type="GO" id="GO:0046872">
    <property type="term" value="F:metal ion binding"/>
    <property type="evidence" value="ECO:0007669"/>
    <property type="project" value="UniProtKB-KW"/>
</dbReference>
<dbReference type="STRING" id="313594.PI23P_08615"/>
<dbReference type="PANTHER" id="PTHR10458:SF22">
    <property type="entry name" value="PEPTIDE DEFORMYLASE"/>
    <property type="match status" value="1"/>
</dbReference>
<dbReference type="EC" id="3.5.1.88" evidence="4"/>
<keyword evidence="3 4" id="KW-0378">Hydrolase</keyword>
<dbReference type="GO" id="GO:0006412">
    <property type="term" value="P:translation"/>
    <property type="evidence" value="ECO:0007669"/>
    <property type="project" value="UniProtKB-UniRule"/>
</dbReference>
<keyword evidence="6" id="KW-1185">Reference proteome</keyword>
<keyword evidence="4" id="KW-0408">Iron</keyword>
<dbReference type="HAMAP" id="MF_00163">
    <property type="entry name" value="Pep_deformylase"/>
    <property type="match status" value="1"/>
</dbReference>
<dbReference type="GO" id="GO:0042586">
    <property type="term" value="F:peptide deformylase activity"/>
    <property type="evidence" value="ECO:0007669"/>
    <property type="project" value="UniProtKB-UniRule"/>
</dbReference>
<dbReference type="PRINTS" id="PR01576">
    <property type="entry name" value="PDEFORMYLASE"/>
</dbReference>
<dbReference type="InterPro" id="IPR023635">
    <property type="entry name" value="Peptide_deformylase"/>
</dbReference>
<dbReference type="PANTHER" id="PTHR10458">
    <property type="entry name" value="PEPTIDE DEFORMYLASE"/>
    <property type="match status" value="1"/>
</dbReference>
<feature type="binding site" evidence="4">
    <location>
        <position position="147"/>
    </location>
    <ligand>
        <name>Fe cation</name>
        <dbReference type="ChEBI" id="CHEBI:24875"/>
    </ligand>
</feature>
<keyword evidence="4" id="KW-0648">Protein biosynthesis</keyword>
<comment type="cofactor">
    <cofactor evidence="4">
        <name>Fe(2+)</name>
        <dbReference type="ChEBI" id="CHEBI:29033"/>
    </cofactor>
    <text evidence="4">Binds 1 Fe(2+) ion.</text>
</comment>
<dbReference type="InterPro" id="IPR036821">
    <property type="entry name" value="Peptide_deformylase_sf"/>
</dbReference>
<proteinExistence type="inferred from homology"/>
<comment type="caution">
    <text evidence="5">The sequence shown here is derived from an EMBL/GenBank/DDBJ whole genome shotgun (WGS) entry which is preliminary data.</text>
</comment>